<keyword evidence="1" id="KW-0472">Membrane</keyword>
<feature type="transmembrane region" description="Helical" evidence="1">
    <location>
        <begin position="77"/>
        <end position="98"/>
    </location>
</feature>
<keyword evidence="1" id="KW-1133">Transmembrane helix</keyword>
<dbReference type="AlphaFoldDB" id="A0A7D5XIH7"/>
<protein>
    <submittedName>
        <fullName evidence="2">Uncharacterized protein</fullName>
    </submittedName>
</protein>
<evidence type="ECO:0000313" key="3">
    <source>
        <dbReference type="Proteomes" id="UP000510821"/>
    </source>
</evidence>
<keyword evidence="2" id="KW-0614">Plasmid</keyword>
<feature type="transmembrane region" description="Helical" evidence="1">
    <location>
        <begin position="51"/>
        <end position="70"/>
    </location>
</feature>
<gene>
    <name evidence="2" type="ORF">Sv326_1357</name>
</gene>
<geneLocation type="plasmid" evidence="3">
    <name>psv326-1</name>
</geneLocation>
<dbReference type="Proteomes" id="UP000510821">
    <property type="component" value="Plasmid pSv326-1"/>
</dbReference>
<sequence>MGTNIIVFAILFGFALTQYCSYPMSDGATCPYQFNYEDLTTGLSGKLQDVLATLATPAGALGAAAILLGTTVFPNPYLIFFGFAIGLLNIMNTLGSILGPQSGIPDPITGLTSGILMVCFGLAVWSWYAGRDVP</sequence>
<feature type="transmembrane region" description="Helical" evidence="1">
    <location>
        <begin position="110"/>
        <end position="128"/>
    </location>
</feature>
<dbReference type="KEGG" id="flt:Sv326_1357"/>
<proteinExistence type="predicted"/>
<reference evidence="3" key="1">
    <citation type="submission" date="2020-07" db="EMBL/GenBank/DDBJ databases">
        <title>Metabolic diversity and evolutionary history of the archaeal phylum ###Micrarchaeota### uncovered from a freshwater lake metagenome.</title>
        <authorList>
            <person name="Kadnikov V.V."/>
            <person name="Savvichev A.S."/>
            <person name="Mardanov A.V."/>
            <person name="Beletsky A.V."/>
            <person name="Chupakov A.V."/>
            <person name="Kokryatskaya N.M."/>
            <person name="Pimenov N.V."/>
            <person name="Ravin N.V."/>
        </authorList>
    </citation>
    <scope>NUCLEOTIDE SEQUENCE [LARGE SCALE GENOMIC DNA]</scope>
    <source>
        <plasmid evidence="3">psv326-1</plasmid>
    </source>
</reference>
<dbReference type="EMBL" id="CP058999">
    <property type="protein sequence ID" value="QLJ53532.1"/>
    <property type="molecule type" value="Genomic_DNA"/>
</dbReference>
<evidence type="ECO:0000313" key="2">
    <source>
        <dbReference type="EMBL" id="QLJ53532.1"/>
    </source>
</evidence>
<keyword evidence="1" id="KW-0812">Transmembrane</keyword>
<evidence type="ECO:0000256" key="1">
    <source>
        <dbReference type="SAM" id="Phobius"/>
    </source>
</evidence>
<organism evidence="2 3">
    <name type="scientific">Fermentimicrarchaeum limneticum</name>
    <dbReference type="NCBI Taxonomy" id="2795018"/>
    <lineage>
        <taxon>Archaea</taxon>
        <taxon>Candidatus Micrarchaeota</taxon>
        <taxon>Candidatus Fermentimicrarchaeales</taxon>
        <taxon>Candidatus Fermentimicrarchaeaceae</taxon>
        <taxon>Candidatus Fermentimicrarchaeum</taxon>
    </lineage>
</organism>
<accession>A0A7D5XIH7</accession>
<name>A0A7D5XIH7_FERL1</name>